<feature type="non-terminal residue" evidence="2">
    <location>
        <position position="1"/>
    </location>
</feature>
<dbReference type="PROSITE" id="PS50994">
    <property type="entry name" value="INTEGRASE"/>
    <property type="match status" value="1"/>
</dbReference>
<dbReference type="Pfam" id="PF13333">
    <property type="entry name" value="rve_2"/>
    <property type="match status" value="1"/>
</dbReference>
<comment type="caution">
    <text evidence="2">The sequence shown here is derived from an EMBL/GenBank/DDBJ whole genome shotgun (WGS) entry which is preliminary data.</text>
</comment>
<dbReference type="InterPro" id="IPR012337">
    <property type="entry name" value="RNaseH-like_sf"/>
</dbReference>
<dbReference type="InterPro" id="IPR001584">
    <property type="entry name" value="Integrase_cat-core"/>
</dbReference>
<dbReference type="AlphaFoldDB" id="A0A9D2A9W2"/>
<name>A0A9D2A9W2_9LACO</name>
<dbReference type="GO" id="GO:0015074">
    <property type="term" value="P:DNA integration"/>
    <property type="evidence" value="ECO:0007669"/>
    <property type="project" value="InterPro"/>
</dbReference>
<protein>
    <submittedName>
        <fullName evidence="2">IS3 family transposase</fullName>
    </submittedName>
</protein>
<dbReference type="EMBL" id="DXFP01000003">
    <property type="protein sequence ID" value="HIX01182.1"/>
    <property type="molecule type" value="Genomic_DNA"/>
</dbReference>
<feature type="domain" description="Integrase catalytic" evidence="1">
    <location>
        <begin position="1"/>
        <end position="68"/>
    </location>
</feature>
<dbReference type="SUPFAM" id="SSF53098">
    <property type="entry name" value="Ribonuclease H-like"/>
    <property type="match status" value="1"/>
</dbReference>
<evidence type="ECO:0000313" key="3">
    <source>
        <dbReference type="Proteomes" id="UP000823963"/>
    </source>
</evidence>
<sequence length="70" mass="8288">KGNSLDNGMMENFFSVMKREMFYGYENLYKSASDLIQTIHQYIHYYNNDRIKVKLKGLSPVQYRTQSLVA</sequence>
<reference evidence="2" key="1">
    <citation type="journal article" date="2021" name="PeerJ">
        <title>Extensive microbial diversity within the chicken gut microbiome revealed by metagenomics and culture.</title>
        <authorList>
            <person name="Gilroy R."/>
            <person name="Ravi A."/>
            <person name="Getino M."/>
            <person name="Pursley I."/>
            <person name="Horton D.L."/>
            <person name="Alikhan N.F."/>
            <person name="Baker D."/>
            <person name="Gharbi K."/>
            <person name="Hall N."/>
            <person name="Watson M."/>
            <person name="Adriaenssens E.M."/>
            <person name="Foster-Nyarko E."/>
            <person name="Jarju S."/>
            <person name="Secka A."/>
            <person name="Antonio M."/>
            <person name="Oren A."/>
            <person name="Chaudhuri R.R."/>
            <person name="La Ragione R."/>
            <person name="Hildebrand F."/>
            <person name="Pallen M.J."/>
        </authorList>
    </citation>
    <scope>NUCLEOTIDE SEQUENCE</scope>
    <source>
        <strain evidence="2">6627</strain>
    </source>
</reference>
<organism evidence="2 3">
    <name type="scientific">Candidatus Ligilactobacillus excrementigallinarum</name>
    <dbReference type="NCBI Taxonomy" id="2838641"/>
    <lineage>
        <taxon>Bacteria</taxon>
        <taxon>Bacillati</taxon>
        <taxon>Bacillota</taxon>
        <taxon>Bacilli</taxon>
        <taxon>Lactobacillales</taxon>
        <taxon>Lactobacillaceae</taxon>
        <taxon>Ligilactobacillus</taxon>
    </lineage>
</organism>
<accession>A0A9D2A9W2</accession>
<proteinExistence type="predicted"/>
<reference evidence="2" key="2">
    <citation type="submission" date="2021-04" db="EMBL/GenBank/DDBJ databases">
        <authorList>
            <person name="Gilroy R."/>
        </authorList>
    </citation>
    <scope>NUCLEOTIDE SEQUENCE</scope>
    <source>
        <strain evidence="2">6627</strain>
    </source>
</reference>
<evidence type="ECO:0000313" key="2">
    <source>
        <dbReference type="EMBL" id="HIX01182.1"/>
    </source>
</evidence>
<evidence type="ECO:0000259" key="1">
    <source>
        <dbReference type="PROSITE" id="PS50994"/>
    </source>
</evidence>
<gene>
    <name evidence="2" type="ORF">H9861_00290</name>
</gene>
<dbReference type="Proteomes" id="UP000823963">
    <property type="component" value="Unassembled WGS sequence"/>
</dbReference>